<protein>
    <submittedName>
        <fullName evidence="12">5494_t:CDS:1</fullName>
    </submittedName>
</protein>
<comment type="subcellular location">
    <subcellularLocation>
        <location evidence="1">Mitochondrion membrane</location>
        <topology evidence="1">Multi-pass membrane protein</topology>
    </subcellularLocation>
</comment>
<dbReference type="InterPro" id="IPR002067">
    <property type="entry name" value="MCP"/>
</dbReference>
<evidence type="ECO:0000256" key="9">
    <source>
        <dbReference type="PROSITE-ProRule" id="PRU00282"/>
    </source>
</evidence>
<dbReference type="InterPro" id="IPR018108">
    <property type="entry name" value="MCP_transmembrane"/>
</dbReference>
<feature type="repeat" description="Solcar" evidence="9">
    <location>
        <begin position="110"/>
        <end position="197"/>
    </location>
</feature>
<dbReference type="Proteomes" id="UP000789572">
    <property type="component" value="Unassembled WGS sequence"/>
</dbReference>
<evidence type="ECO:0000313" key="13">
    <source>
        <dbReference type="Proteomes" id="UP000789572"/>
    </source>
</evidence>
<gene>
    <name evidence="12" type="ORF">POCULU_LOCUS1641</name>
</gene>
<dbReference type="SUPFAM" id="SSF103506">
    <property type="entry name" value="Mitochondrial carrier"/>
    <property type="match status" value="1"/>
</dbReference>
<evidence type="ECO:0000256" key="4">
    <source>
        <dbReference type="ARBA" id="ARBA00022692"/>
    </source>
</evidence>
<evidence type="ECO:0000256" key="5">
    <source>
        <dbReference type="ARBA" id="ARBA00022737"/>
    </source>
</evidence>
<dbReference type="PROSITE" id="PS50920">
    <property type="entry name" value="SOLCAR"/>
    <property type="match status" value="3"/>
</dbReference>
<dbReference type="InterPro" id="IPR044712">
    <property type="entry name" value="SLC25A32-like"/>
</dbReference>
<keyword evidence="6 11" id="KW-1133">Transmembrane helix</keyword>
<feature type="transmembrane region" description="Helical" evidence="11">
    <location>
        <begin position="115"/>
        <end position="135"/>
    </location>
</feature>
<evidence type="ECO:0000256" key="11">
    <source>
        <dbReference type="SAM" id="Phobius"/>
    </source>
</evidence>
<dbReference type="PANTHER" id="PTHR45683">
    <property type="entry name" value="MITOCHONDRIAL NICOTINAMIDE ADENINE DINUCLEOTIDE TRANSPORTER 1-RELATED-RELATED"/>
    <property type="match status" value="1"/>
</dbReference>
<evidence type="ECO:0000313" key="12">
    <source>
        <dbReference type="EMBL" id="CAG8482735.1"/>
    </source>
</evidence>
<dbReference type="AlphaFoldDB" id="A0A9N8Z9M1"/>
<evidence type="ECO:0000256" key="6">
    <source>
        <dbReference type="ARBA" id="ARBA00022989"/>
    </source>
</evidence>
<keyword evidence="13" id="KW-1185">Reference proteome</keyword>
<organism evidence="12 13">
    <name type="scientific">Paraglomus occultum</name>
    <dbReference type="NCBI Taxonomy" id="144539"/>
    <lineage>
        <taxon>Eukaryota</taxon>
        <taxon>Fungi</taxon>
        <taxon>Fungi incertae sedis</taxon>
        <taxon>Mucoromycota</taxon>
        <taxon>Glomeromycotina</taxon>
        <taxon>Glomeromycetes</taxon>
        <taxon>Paraglomerales</taxon>
        <taxon>Paraglomeraceae</taxon>
        <taxon>Paraglomus</taxon>
    </lineage>
</organism>
<dbReference type="Pfam" id="PF00153">
    <property type="entry name" value="Mito_carr"/>
    <property type="match status" value="3"/>
</dbReference>
<proteinExistence type="inferred from homology"/>
<keyword evidence="8 9" id="KW-0472">Membrane</keyword>
<evidence type="ECO:0000256" key="1">
    <source>
        <dbReference type="ARBA" id="ARBA00004225"/>
    </source>
</evidence>
<dbReference type="GO" id="GO:0031966">
    <property type="term" value="C:mitochondrial membrane"/>
    <property type="evidence" value="ECO:0007669"/>
    <property type="project" value="UniProtKB-SubCell"/>
</dbReference>
<dbReference type="Gene3D" id="1.50.40.10">
    <property type="entry name" value="Mitochondrial carrier domain"/>
    <property type="match status" value="2"/>
</dbReference>
<feature type="repeat" description="Solcar" evidence="9">
    <location>
        <begin position="8"/>
        <end position="100"/>
    </location>
</feature>
<evidence type="ECO:0000256" key="8">
    <source>
        <dbReference type="ARBA" id="ARBA00023136"/>
    </source>
</evidence>
<dbReference type="InterPro" id="IPR023395">
    <property type="entry name" value="MCP_dom_sf"/>
</dbReference>
<comment type="similarity">
    <text evidence="2 10">Belongs to the mitochondrial carrier (TC 2.A.29) family.</text>
</comment>
<evidence type="ECO:0000256" key="2">
    <source>
        <dbReference type="ARBA" id="ARBA00006375"/>
    </source>
</evidence>
<reference evidence="12" key="1">
    <citation type="submission" date="2021-06" db="EMBL/GenBank/DDBJ databases">
        <authorList>
            <person name="Kallberg Y."/>
            <person name="Tangrot J."/>
            <person name="Rosling A."/>
        </authorList>
    </citation>
    <scope>NUCLEOTIDE SEQUENCE</scope>
    <source>
        <strain evidence="12">IA702</strain>
    </source>
</reference>
<keyword evidence="5" id="KW-0677">Repeat</keyword>
<evidence type="ECO:0000256" key="10">
    <source>
        <dbReference type="RuleBase" id="RU000488"/>
    </source>
</evidence>
<keyword evidence="4 9" id="KW-0812">Transmembrane</keyword>
<evidence type="ECO:0000256" key="3">
    <source>
        <dbReference type="ARBA" id="ARBA00022448"/>
    </source>
</evidence>
<feature type="repeat" description="Solcar" evidence="9">
    <location>
        <begin position="210"/>
        <end position="296"/>
    </location>
</feature>
<dbReference type="OrthoDB" id="428293at2759"/>
<dbReference type="PRINTS" id="PR00926">
    <property type="entry name" value="MITOCARRIER"/>
</dbReference>
<feature type="transmembrane region" description="Helical" evidence="11">
    <location>
        <begin position="76"/>
        <end position="94"/>
    </location>
</feature>
<dbReference type="EMBL" id="CAJVPJ010000129">
    <property type="protein sequence ID" value="CAG8482735.1"/>
    <property type="molecule type" value="Genomic_DNA"/>
</dbReference>
<dbReference type="GO" id="GO:0015215">
    <property type="term" value="F:nucleotide transmembrane transporter activity"/>
    <property type="evidence" value="ECO:0007669"/>
    <property type="project" value="UniProtKB-ARBA"/>
</dbReference>
<keyword evidence="3 10" id="KW-0813">Transport</keyword>
<name>A0A9N8Z9M1_9GLOM</name>
<sequence length="305" mass="34057">MQKSFFGNYALDEAVAGFVAGATSTVFLHPLEIVKIRFQIDDSARSRRYWLSIGGTAKALRVIARSEGLVGLYRGLSPNFAGSAASWGFYFYLYSLVKLRMAGKDKTQKLSPAQYLLASAGAGAVVALCTNPLWVVKVRMCATTRGHPGAYSGLFDGLYQIVRYEGVRGLYKGLVPALLSASHGALQFMAYEELKKWRSRINPDKDRNRLSNIEYILLASSSKIFASTITHPFQLIKARLMNQRLERKYYGVVDTIRKTYRLEGLLGFYKGLAPAVIRVLPGTCVTFVVYENLSSYFREHAQKLT</sequence>
<evidence type="ECO:0000256" key="7">
    <source>
        <dbReference type="ARBA" id="ARBA00023128"/>
    </source>
</evidence>
<keyword evidence="7" id="KW-0496">Mitochondrion</keyword>
<comment type="caution">
    <text evidence="12">The sequence shown here is derived from an EMBL/GenBank/DDBJ whole genome shotgun (WGS) entry which is preliminary data.</text>
</comment>
<accession>A0A9N8Z9M1</accession>